<name>A0A915K349_ROMCU</name>
<sequence>MDRNRYSDMPIIANRPITATGSLLRQIRIVRLINCVATWRPLPVSPWRASRRPSHFDARLTLVHIMSWYTGTVSLCRPSHFGVQRRRRQRIMHLVS</sequence>
<protein>
    <submittedName>
        <fullName evidence="2">Uncharacterized protein</fullName>
    </submittedName>
</protein>
<dbReference type="Proteomes" id="UP000887565">
    <property type="component" value="Unplaced"/>
</dbReference>
<organism evidence="1 2">
    <name type="scientific">Romanomermis culicivorax</name>
    <name type="common">Nematode worm</name>
    <dbReference type="NCBI Taxonomy" id="13658"/>
    <lineage>
        <taxon>Eukaryota</taxon>
        <taxon>Metazoa</taxon>
        <taxon>Ecdysozoa</taxon>
        <taxon>Nematoda</taxon>
        <taxon>Enoplea</taxon>
        <taxon>Dorylaimia</taxon>
        <taxon>Mermithida</taxon>
        <taxon>Mermithoidea</taxon>
        <taxon>Mermithidae</taxon>
        <taxon>Romanomermis</taxon>
    </lineage>
</organism>
<keyword evidence="1" id="KW-1185">Reference proteome</keyword>
<evidence type="ECO:0000313" key="1">
    <source>
        <dbReference type="Proteomes" id="UP000887565"/>
    </source>
</evidence>
<dbReference type="AlphaFoldDB" id="A0A915K349"/>
<proteinExistence type="predicted"/>
<reference evidence="2" key="1">
    <citation type="submission" date="2022-11" db="UniProtKB">
        <authorList>
            <consortium name="WormBaseParasite"/>
        </authorList>
    </citation>
    <scope>IDENTIFICATION</scope>
</reference>
<dbReference type="WBParaSite" id="nRc.2.0.1.t32746-RA">
    <property type="protein sequence ID" value="nRc.2.0.1.t32746-RA"/>
    <property type="gene ID" value="nRc.2.0.1.g32746"/>
</dbReference>
<evidence type="ECO:0000313" key="2">
    <source>
        <dbReference type="WBParaSite" id="nRc.2.0.1.t32746-RA"/>
    </source>
</evidence>
<accession>A0A915K349</accession>